<dbReference type="EMBL" id="CM042889">
    <property type="protein sequence ID" value="KAI4320158.1"/>
    <property type="molecule type" value="Genomic_DNA"/>
</dbReference>
<proteinExistence type="predicted"/>
<keyword evidence="2" id="KW-1185">Reference proteome</keyword>
<accession>A0ACB9M7A3</accession>
<organism evidence="1 2">
    <name type="scientific">Melastoma candidum</name>
    <dbReference type="NCBI Taxonomy" id="119954"/>
    <lineage>
        <taxon>Eukaryota</taxon>
        <taxon>Viridiplantae</taxon>
        <taxon>Streptophyta</taxon>
        <taxon>Embryophyta</taxon>
        <taxon>Tracheophyta</taxon>
        <taxon>Spermatophyta</taxon>
        <taxon>Magnoliopsida</taxon>
        <taxon>eudicotyledons</taxon>
        <taxon>Gunneridae</taxon>
        <taxon>Pentapetalae</taxon>
        <taxon>rosids</taxon>
        <taxon>malvids</taxon>
        <taxon>Myrtales</taxon>
        <taxon>Melastomataceae</taxon>
        <taxon>Melastomatoideae</taxon>
        <taxon>Melastomateae</taxon>
        <taxon>Melastoma</taxon>
    </lineage>
</organism>
<reference evidence="2" key="1">
    <citation type="journal article" date="2023" name="Front. Plant Sci.">
        <title>Chromosomal-level genome assembly of Melastoma candidum provides insights into trichome evolution.</title>
        <authorList>
            <person name="Zhong Y."/>
            <person name="Wu W."/>
            <person name="Sun C."/>
            <person name="Zou P."/>
            <person name="Liu Y."/>
            <person name="Dai S."/>
            <person name="Zhou R."/>
        </authorList>
    </citation>
    <scope>NUCLEOTIDE SEQUENCE [LARGE SCALE GENOMIC DNA]</scope>
</reference>
<sequence>MEPPWGAGARLWNFICFLPVFAGLLLLGLIKGVVLCPAVCLIVAVGNTSIILGFWPVHAFWTCYCLLRAKHFGPVLKLVLLICAPIVYVCWPVIGIVGSILCGAAYGLLSPIFATFDAVGSGKSNRIFRCFYDGTWSIVKGSFTAVRDFLDVCYHSYFSYMDELQHQDPSQYYEIRILHLPGALLAGILGFLVDMPIVSLIALFKSPYMLFKGWKRLFHDLIGREGPFLETICVPFAGLAILLWPLAVVGAILGSIVSSVFLGAYAGVVAYQESSLWLGLCYVVASLSIYDEYSSDILDMPEGSCFPRPQYRRKKAILLKIPSRAISLSKPSSFKGPPARTGSINLLRELKPLELLDSLFNDCERHGERMASEGLINTEDIMEAKSKRGGGVISIGLPAYCLLQSLLRSARENSAGLLLAEGEAELMSTDRASDVFFDWFLNPLLILKEQIRAENLVVAEEDYLCKLVLYGGDAERLKRSFVGCPPEPELRRAELDGLARRLRGITRSISRYPTSRRRFETLVKILSDNLAKKSIRSQSISSNGRILKSKSALPRIFSQRSLKGERGNDEFEQDAQPVVRQEGVVDIL</sequence>
<name>A0ACB9M7A3_9MYRT</name>
<dbReference type="Proteomes" id="UP001057402">
    <property type="component" value="Chromosome 10"/>
</dbReference>
<evidence type="ECO:0000313" key="1">
    <source>
        <dbReference type="EMBL" id="KAI4320158.1"/>
    </source>
</evidence>
<comment type="caution">
    <text evidence="1">The sequence shown here is derived from an EMBL/GenBank/DDBJ whole genome shotgun (WGS) entry which is preliminary data.</text>
</comment>
<gene>
    <name evidence="1" type="ORF">MLD38_033664</name>
</gene>
<evidence type="ECO:0000313" key="2">
    <source>
        <dbReference type="Proteomes" id="UP001057402"/>
    </source>
</evidence>
<protein>
    <submittedName>
        <fullName evidence="1">Uncharacterized protein</fullName>
    </submittedName>
</protein>